<evidence type="ECO:0000256" key="3">
    <source>
        <dbReference type="ARBA" id="ARBA00022729"/>
    </source>
</evidence>
<dbReference type="SUPFAM" id="SSF54001">
    <property type="entry name" value="Cysteine proteinases"/>
    <property type="match status" value="1"/>
</dbReference>
<dbReference type="PANTHER" id="PTHR47360:SF1">
    <property type="entry name" value="ENDOPEPTIDASE NLPC-RELATED"/>
    <property type="match status" value="1"/>
</dbReference>
<dbReference type="Pfam" id="PF00877">
    <property type="entry name" value="NLPC_P60"/>
    <property type="match status" value="1"/>
</dbReference>
<keyword evidence="5" id="KW-0378">Hydrolase</keyword>
<reference evidence="11 12" key="1">
    <citation type="journal article" date="2017" name="Int. J. Syst. Evol. Microbiol.">
        <title>Bacillus mangrovi sp. nov., isolated from a sediment sample from a mangrove forest.</title>
        <authorList>
            <person name="Gupta V."/>
            <person name="Singh P.K."/>
            <person name="Korpole S."/>
            <person name="Tanuku N.R.S."/>
            <person name="Pinnaka A.K."/>
        </authorList>
    </citation>
    <scope>NUCLEOTIDE SEQUENCE [LARGE SCALE GENOMIC DNA]</scope>
    <source>
        <strain evidence="11 12">KCTC 33872</strain>
    </source>
</reference>
<evidence type="ECO:0000256" key="2">
    <source>
        <dbReference type="ARBA" id="ARBA00022670"/>
    </source>
</evidence>
<feature type="domain" description="LysM" evidence="9">
    <location>
        <begin position="91"/>
        <end position="134"/>
    </location>
</feature>
<gene>
    <name evidence="11" type="ORF">GKZ89_01090</name>
</gene>
<dbReference type="EMBL" id="WMIB01000001">
    <property type="protein sequence ID" value="MTH51984.1"/>
    <property type="molecule type" value="Genomic_DNA"/>
</dbReference>
<feature type="domain" description="NlpC/P60" evidence="10">
    <location>
        <begin position="230"/>
        <end position="349"/>
    </location>
</feature>
<evidence type="ECO:0000256" key="6">
    <source>
        <dbReference type="ARBA" id="ARBA00022807"/>
    </source>
</evidence>
<evidence type="ECO:0000256" key="1">
    <source>
        <dbReference type="ARBA" id="ARBA00007074"/>
    </source>
</evidence>
<dbReference type="SUPFAM" id="SSF54106">
    <property type="entry name" value="LysM domain"/>
    <property type="match status" value="3"/>
</dbReference>
<evidence type="ECO:0000313" key="11">
    <source>
        <dbReference type="EMBL" id="MTH51984.1"/>
    </source>
</evidence>
<dbReference type="Gene3D" id="3.10.350.10">
    <property type="entry name" value="LysM domain"/>
    <property type="match status" value="3"/>
</dbReference>
<dbReference type="Pfam" id="PF01476">
    <property type="entry name" value="LysM"/>
    <property type="match status" value="3"/>
</dbReference>
<dbReference type="InterPro" id="IPR018392">
    <property type="entry name" value="LysM"/>
</dbReference>
<protein>
    <submittedName>
        <fullName evidence="11">LysM peptidoglycan-binding domain-containing protein</fullName>
    </submittedName>
</protein>
<feature type="chain" id="PRO_5030528107" evidence="8">
    <location>
        <begin position="26"/>
        <end position="349"/>
    </location>
</feature>
<feature type="domain" description="LysM" evidence="9">
    <location>
        <begin position="165"/>
        <end position="208"/>
    </location>
</feature>
<dbReference type="GO" id="GO:0008234">
    <property type="term" value="F:cysteine-type peptidase activity"/>
    <property type="evidence" value="ECO:0007669"/>
    <property type="project" value="UniProtKB-KW"/>
</dbReference>
<dbReference type="InterPro" id="IPR038765">
    <property type="entry name" value="Papain-like_cys_pep_sf"/>
</dbReference>
<feature type="signal peptide" evidence="8">
    <location>
        <begin position="1"/>
        <end position="25"/>
    </location>
</feature>
<dbReference type="PANTHER" id="PTHR47360">
    <property type="entry name" value="MUREIN DD-ENDOPEPTIDASE MEPS/MUREIN LD-CARBOXYPEPTIDASE"/>
    <property type="match status" value="1"/>
</dbReference>
<accession>A0A7X2S197</accession>
<evidence type="ECO:0000256" key="4">
    <source>
        <dbReference type="ARBA" id="ARBA00022737"/>
    </source>
</evidence>
<sequence length="349" mass="37758">MNHKVLGLTVTAVAGASFFATSASAESVKVQKGDSLWKIANQYNVSINDLKRENELTGSTIQIGQLLKIPQTSAVKKDTAAESKETKSEVSTYRVTKGDSLWLLSRKFGVSVNELKSLNSLKGDTIFLGQILKVKNVSNPVKPAVPPVPSSKPPVSEEQKPGSQSTYKVKPGDSLWKIANQLNVSVAEIKVANQLKSNVIYVNQILKLTSSGGTVSDQQPPQKEQAPSASGKVEKMISEAHKLKGIPYKWAGNTPAGFDCSGFVYYVMNKVTSVSRLSAAGYSSIMKPVAQPQRGDFVYFTTYKAGPSHMGIYLGNGEFIHASGSQGITVSSMSNSYWKKTYLGAKRYF</sequence>
<feature type="region of interest" description="Disordered" evidence="7">
    <location>
        <begin position="211"/>
        <end position="231"/>
    </location>
</feature>
<dbReference type="InterPro" id="IPR052062">
    <property type="entry name" value="Murein_DD/LD_carboxypeptidase"/>
</dbReference>
<dbReference type="AlphaFoldDB" id="A0A7X2S197"/>
<dbReference type="InterPro" id="IPR000064">
    <property type="entry name" value="NLP_P60_dom"/>
</dbReference>
<dbReference type="CDD" id="cd00118">
    <property type="entry name" value="LysM"/>
    <property type="match status" value="3"/>
</dbReference>
<evidence type="ECO:0000256" key="7">
    <source>
        <dbReference type="SAM" id="MobiDB-lite"/>
    </source>
</evidence>
<dbReference type="PROSITE" id="PS51782">
    <property type="entry name" value="LYSM"/>
    <property type="match status" value="3"/>
</dbReference>
<organism evidence="11 12">
    <name type="scientific">Metabacillus mangrovi</name>
    <dbReference type="NCBI Taxonomy" id="1491830"/>
    <lineage>
        <taxon>Bacteria</taxon>
        <taxon>Bacillati</taxon>
        <taxon>Bacillota</taxon>
        <taxon>Bacilli</taxon>
        <taxon>Bacillales</taxon>
        <taxon>Bacillaceae</taxon>
        <taxon>Metabacillus</taxon>
    </lineage>
</organism>
<evidence type="ECO:0000259" key="9">
    <source>
        <dbReference type="PROSITE" id="PS51782"/>
    </source>
</evidence>
<proteinExistence type="inferred from homology"/>
<feature type="domain" description="LysM" evidence="9">
    <location>
        <begin position="26"/>
        <end position="69"/>
    </location>
</feature>
<keyword evidence="3 8" id="KW-0732">Signal</keyword>
<evidence type="ECO:0000259" key="10">
    <source>
        <dbReference type="PROSITE" id="PS51935"/>
    </source>
</evidence>
<feature type="compositionally biased region" description="Pro residues" evidence="7">
    <location>
        <begin position="143"/>
        <end position="152"/>
    </location>
</feature>
<dbReference type="RefSeq" id="WP_155110534.1">
    <property type="nucleotide sequence ID" value="NZ_WMIB01000001.1"/>
</dbReference>
<dbReference type="PROSITE" id="PS51935">
    <property type="entry name" value="NLPC_P60"/>
    <property type="match status" value="1"/>
</dbReference>
<dbReference type="GO" id="GO:0006508">
    <property type="term" value="P:proteolysis"/>
    <property type="evidence" value="ECO:0007669"/>
    <property type="project" value="UniProtKB-KW"/>
</dbReference>
<evidence type="ECO:0000313" key="12">
    <source>
        <dbReference type="Proteomes" id="UP000434639"/>
    </source>
</evidence>
<dbReference type="InterPro" id="IPR036779">
    <property type="entry name" value="LysM_dom_sf"/>
</dbReference>
<name>A0A7X2S197_9BACI</name>
<comment type="similarity">
    <text evidence="1">Belongs to the peptidase C40 family.</text>
</comment>
<dbReference type="OrthoDB" id="9813368at2"/>
<keyword evidence="2" id="KW-0645">Protease</keyword>
<keyword evidence="6" id="KW-0788">Thiol protease</keyword>
<feature type="compositionally biased region" description="Polar residues" evidence="7">
    <location>
        <begin position="211"/>
        <end position="228"/>
    </location>
</feature>
<feature type="region of interest" description="Disordered" evidence="7">
    <location>
        <begin position="139"/>
        <end position="168"/>
    </location>
</feature>
<evidence type="ECO:0000256" key="5">
    <source>
        <dbReference type="ARBA" id="ARBA00022801"/>
    </source>
</evidence>
<evidence type="ECO:0000256" key="8">
    <source>
        <dbReference type="SAM" id="SignalP"/>
    </source>
</evidence>
<comment type="caution">
    <text evidence="11">The sequence shown here is derived from an EMBL/GenBank/DDBJ whole genome shotgun (WGS) entry which is preliminary data.</text>
</comment>
<dbReference type="Proteomes" id="UP000434639">
    <property type="component" value="Unassembled WGS sequence"/>
</dbReference>
<dbReference type="Gene3D" id="3.90.1720.10">
    <property type="entry name" value="endopeptidase domain like (from Nostoc punctiforme)"/>
    <property type="match status" value="1"/>
</dbReference>
<keyword evidence="12" id="KW-1185">Reference proteome</keyword>
<keyword evidence="4" id="KW-0677">Repeat</keyword>
<dbReference type="SMART" id="SM00257">
    <property type="entry name" value="LysM"/>
    <property type="match status" value="3"/>
</dbReference>